<organism evidence="1 2">
    <name type="scientific">Colletotrichum fructicola (strain Nara gc5)</name>
    <name type="common">Anthracnose fungus</name>
    <name type="synonym">Colletotrichum gloeosporioides (strain Nara gc5)</name>
    <dbReference type="NCBI Taxonomy" id="1213859"/>
    <lineage>
        <taxon>Eukaryota</taxon>
        <taxon>Fungi</taxon>
        <taxon>Dikarya</taxon>
        <taxon>Ascomycota</taxon>
        <taxon>Pezizomycotina</taxon>
        <taxon>Sordariomycetes</taxon>
        <taxon>Hypocreomycetidae</taxon>
        <taxon>Glomerellales</taxon>
        <taxon>Glomerellaceae</taxon>
        <taxon>Colletotrichum</taxon>
        <taxon>Colletotrichum gloeosporioides species complex</taxon>
    </lineage>
</organism>
<dbReference type="InParanoid" id="A0A7J6JJS5"/>
<reference evidence="1 2" key="1">
    <citation type="submission" date="2012-08" db="EMBL/GenBank/DDBJ databases">
        <authorList>
            <person name="Gan P.H.P."/>
            <person name="Ikeda K."/>
            <person name="Irieda H."/>
            <person name="Narusaka M."/>
            <person name="O'Connell R.J."/>
            <person name="Narusaka Y."/>
            <person name="Takano Y."/>
            <person name="Kubo Y."/>
            <person name="Shirasu K."/>
        </authorList>
    </citation>
    <scope>NUCLEOTIDE SEQUENCE [LARGE SCALE GENOMIC DNA]</scope>
    <source>
        <strain evidence="1 2">Nara gc5</strain>
    </source>
</reference>
<accession>A0A7J6JJS5</accession>
<sequence>MINLLLEDIHTPEETRRAPQSNTKHHIFLLHYLRHALPLLPTQTQIRVFALDARLAACVDHLDHFYTGLITFFEPPDSTLTLLSRFKYVRKQRNTRKDGRGLPMNTLLDEFDQ</sequence>
<evidence type="ECO:0000313" key="1">
    <source>
        <dbReference type="EMBL" id="KAF4490984.1"/>
    </source>
</evidence>
<evidence type="ECO:0000313" key="2">
    <source>
        <dbReference type="Proteomes" id="UP000011096"/>
    </source>
</evidence>
<comment type="caution">
    <text evidence="1">The sequence shown here is derived from an EMBL/GenBank/DDBJ whole genome shotgun (WGS) entry which is preliminary data.</text>
</comment>
<keyword evidence="2" id="KW-1185">Reference proteome</keyword>
<reference evidence="1 2" key="2">
    <citation type="submission" date="2020-04" db="EMBL/GenBank/DDBJ databases">
        <title>Genome sequencing and assembly of multiple isolates from the Colletotrichum gloeosporioides species complex.</title>
        <authorList>
            <person name="Gan P."/>
            <person name="Shirasu K."/>
        </authorList>
    </citation>
    <scope>NUCLEOTIDE SEQUENCE [LARGE SCALE GENOMIC DNA]</scope>
    <source>
        <strain evidence="1 2">Nara gc5</strain>
    </source>
</reference>
<dbReference type="EMBL" id="ANPB02000001">
    <property type="protein sequence ID" value="KAF4490984.1"/>
    <property type="molecule type" value="Genomic_DNA"/>
</dbReference>
<gene>
    <name evidence="1" type="ORF">CGGC5_v000866</name>
</gene>
<dbReference type="GeneID" id="90979587"/>
<proteinExistence type="predicted"/>
<dbReference type="AlphaFoldDB" id="A0A7J6JJS5"/>
<name>A0A7J6JJS5_COLFN</name>
<protein>
    <submittedName>
        <fullName evidence="1">Uncharacterized protein</fullName>
    </submittedName>
</protein>
<dbReference type="Proteomes" id="UP000011096">
    <property type="component" value="Unassembled WGS sequence"/>
</dbReference>
<dbReference type="RefSeq" id="XP_066009670.1">
    <property type="nucleotide sequence ID" value="XM_066150728.1"/>
</dbReference>